<feature type="domain" description="Nudix hydrolase" evidence="2">
    <location>
        <begin position="11"/>
        <end position="148"/>
    </location>
</feature>
<proteinExistence type="predicted"/>
<dbReference type="GO" id="GO:0016787">
    <property type="term" value="F:hydrolase activity"/>
    <property type="evidence" value="ECO:0007669"/>
    <property type="project" value="UniProtKB-KW"/>
</dbReference>
<dbReference type="SUPFAM" id="SSF55811">
    <property type="entry name" value="Nudix"/>
    <property type="match status" value="1"/>
</dbReference>
<reference evidence="3 4" key="1">
    <citation type="submission" date="2017-10" db="EMBL/GenBank/DDBJ databases">
        <title>Novel microbial diversity and functional potential in the marine mammal oral microbiome.</title>
        <authorList>
            <person name="Dudek N.K."/>
            <person name="Sun C.L."/>
            <person name="Burstein D."/>
            <person name="Kantor R.S."/>
            <person name="Aliaga Goltsman D.S."/>
            <person name="Bik E.M."/>
            <person name="Thomas B.C."/>
            <person name="Banfield J.F."/>
            <person name="Relman D.A."/>
        </authorList>
    </citation>
    <scope>NUCLEOTIDE SEQUENCE [LARGE SCALE GENOMIC DNA]</scope>
    <source>
        <strain evidence="3">DOLJORAL78_47_16</strain>
    </source>
</reference>
<evidence type="ECO:0000259" key="2">
    <source>
        <dbReference type="PROSITE" id="PS51462"/>
    </source>
</evidence>
<protein>
    <recommendedName>
        <fullName evidence="2">Nudix hydrolase domain-containing protein</fullName>
    </recommendedName>
</protein>
<evidence type="ECO:0000313" key="4">
    <source>
        <dbReference type="Proteomes" id="UP000230821"/>
    </source>
</evidence>
<keyword evidence="1" id="KW-0378">Hydrolase</keyword>
<dbReference type="PROSITE" id="PS51462">
    <property type="entry name" value="NUDIX"/>
    <property type="match status" value="1"/>
</dbReference>
<evidence type="ECO:0000313" key="3">
    <source>
        <dbReference type="EMBL" id="PIE32201.1"/>
    </source>
</evidence>
<evidence type="ECO:0000256" key="1">
    <source>
        <dbReference type="ARBA" id="ARBA00022801"/>
    </source>
</evidence>
<dbReference type="PANTHER" id="PTHR43736">
    <property type="entry name" value="ADP-RIBOSE PYROPHOSPHATASE"/>
    <property type="match status" value="1"/>
</dbReference>
<dbReference type="Pfam" id="PF00293">
    <property type="entry name" value="NUDIX"/>
    <property type="match status" value="1"/>
</dbReference>
<dbReference type="AlphaFoldDB" id="A0A2G6K958"/>
<dbReference type="Proteomes" id="UP000230821">
    <property type="component" value="Unassembled WGS sequence"/>
</dbReference>
<sequence>MPQKNRQYPAFPIPAVGAILLNADRVLLIQRGQPPAKGQWTLPGGTIEVGESPEAALKREVWEECQLDISVGMLATIFNKVIRDEQKRIAYHYLILDYLVRSQIERPWKELLPQPGSDVMDARWIALDELDKYDLTEGLLDVISNAVSINSMPEEKRTGGQPLSTHA</sequence>
<dbReference type="EMBL" id="PDSK01000117">
    <property type="protein sequence ID" value="PIE32201.1"/>
    <property type="molecule type" value="Genomic_DNA"/>
</dbReference>
<name>A0A2G6K958_9BACT</name>
<organism evidence="3 4">
    <name type="scientific">candidate division KSB3 bacterium</name>
    <dbReference type="NCBI Taxonomy" id="2044937"/>
    <lineage>
        <taxon>Bacteria</taxon>
        <taxon>candidate division KSB3</taxon>
    </lineage>
</organism>
<dbReference type="InterPro" id="IPR015797">
    <property type="entry name" value="NUDIX_hydrolase-like_dom_sf"/>
</dbReference>
<dbReference type="InterPro" id="IPR000086">
    <property type="entry name" value="NUDIX_hydrolase_dom"/>
</dbReference>
<dbReference type="InterPro" id="IPR020476">
    <property type="entry name" value="Nudix_hydrolase"/>
</dbReference>
<dbReference type="PRINTS" id="PR00502">
    <property type="entry name" value="NUDIXFAMILY"/>
</dbReference>
<dbReference type="Gene3D" id="3.90.79.10">
    <property type="entry name" value="Nucleoside Triphosphate Pyrophosphohydrolase"/>
    <property type="match status" value="1"/>
</dbReference>
<accession>A0A2G6K958</accession>
<gene>
    <name evidence="3" type="ORF">CSA56_16475</name>
</gene>
<dbReference type="PANTHER" id="PTHR43736:SF1">
    <property type="entry name" value="DIHYDRONEOPTERIN TRIPHOSPHATE DIPHOSPHATASE"/>
    <property type="match status" value="1"/>
</dbReference>
<comment type="caution">
    <text evidence="3">The sequence shown here is derived from an EMBL/GenBank/DDBJ whole genome shotgun (WGS) entry which is preliminary data.</text>
</comment>
<dbReference type="CDD" id="cd04673">
    <property type="entry name" value="NUDIX_ADPRase"/>
    <property type="match status" value="1"/>
</dbReference>